<gene>
    <name evidence="2" type="ORF">NP439_01970</name>
</gene>
<protein>
    <submittedName>
        <fullName evidence="2">DUF6526 family protein</fullName>
    </submittedName>
</protein>
<feature type="transmembrane region" description="Helical" evidence="1">
    <location>
        <begin position="45"/>
        <end position="69"/>
    </location>
</feature>
<sequence length="144" mass="16573">MKTQTYDNHTRSVPGFHYFLVPLCFITLIGSIIYAVLSFLNDGSIFASVLFLALALIVTISVFFLRAFVCKIQDRAIRSEENLRSFVLTGKLLDSRLTISQIIALRFADDEEFPDLCKKAVMYDMNPDDIKKTIQNWKADYYRV</sequence>
<dbReference type="EMBL" id="CP101914">
    <property type="protein sequence ID" value="UUI03487.1"/>
    <property type="molecule type" value="Genomic_DNA"/>
</dbReference>
<name>A0ABY5JXB9_9BACI</name>
<dbReference type="RefSeq" id="WP_256708556.1">
    <property type="nucleotide sequence ID" value="NZ_CP101914.1"/>
</dbReference>
<dbReference type="Pfam" id="PF20136">
    <property type="entry name" value="DUF6526"/>
    <property type="match status" value="1"/>
</dbReference>
<dbReference type="Proteomes" id="UP001059773">
    <property type="component" value="Chromosome"/>
</dbReference>
<keyword evidence="3" id="KW-1185">Reference proteome</keyword>
<keyword evidence="1" id="KW-0812">Transmembrane</keyword>
<proteinExistence type="predicted"/>
<accession>A0ABY5JXB9</accession>
<evidence type="ECO:0000313" key="3">
    <source>
        <dbReference type="Proteomes" id="UP001059773"/>
    </source>
</evidence>
<dbReference type="InterPro" id="IPR045385">
    <property type="entry name" value="DUF6526"/>
</dbReference>
<organism evidence="2 3">
    <name type="scientific">Oceanobacillus jeddahense</name>
    <dbReference type="NCBI Taxonomy" id="1462527"/>
    <lineage>
        <taxon>Bacteria</taxon>
        <taxon>Bacillati</taxon>
        <taxon>Bacillota</taxon>
        <taxon>Bacilli</taxon>
        <taxon>Bacillales</taxon>
        <taxon>Bacillaceae</taxon>
        <taxon>Oceanobacillus</taxon>
    </lineage>
</organism>
<keyword evidence="1" id="KW-1133">Transmembrane helix</keyword>
<feature type="transmembrane region" description="Helical" evidence="1">
    <location>
        <begin position="16"/>
        <end position="39"/>
    </location>
</feature>
<evidence type="ECO:0000256" key="1">
    <source>
        <dbReference type="SAM" id="Phobius"/>
    </source>
</evidence>
<evidence type="ECO:0000313" key="2">
    <source>
        <dbReference type="EMBL" id="UUI03487.1"/>
    </source>
</evidence>
<reference evidence="2" key="1">
    <citation type="submission" date="2022-07" db="EMBL/GenBank/DDBJ databases">
        <title>FELIX.</title>
        <authorList>
            <person name="Wan K.H."/>
            <person name="Park S."/>
            <person name="Lawrence Q."/>
            <person name="Eichenberger J.P."/>
            <person name="Booth B.W."/>
            <person name="Piaggio A.J."/>
            <person name="Chandler J.C."/>
            <person name="Franklin A.B."/>
            <person name="Celniker S.E."/>
        </authorList>
    </citation>
    <scope>NUCLEOTIDE SEQUENCE</scope>
    <source>
        <strain evidence="2">QA-1986 374</strain>
    </source>
</reference>
<keyword evidence="1" id="KW-0472">Membrane</keyword>